<evidence type="ECO:0000256" key="1">
    <source>
        <dbReference type="SAM" id="MobiDB-lite"/>
    </source>
</evidence>
<dbReference type="GeneID" id="36410044"/>
<protein>
    <submittedName>
        <fullName evidence="2">Uncharacterized protein</fullName>
    </submittedName>
</protein>
<organism evidence="2 3">
    <name type="scientific">Plasmopara halstedii</name>
    <name type="common">Downy mildew of sunflower</name>
    <dbReference type="NCBI Taxonomy" id="4781"/>
    <lineage>
        <taxon>Eukaryota</taxon>
        <taxon>Sar</taxon>
        <taxon>Stramenopiles</taxon>
        <taxon>Oomycota</taxon>
        <taxon>Peronosporomycetes</taxon>
        <taxon>Peronosporales</taxon>
        <taxon>Peronosporaceae</taxon>
        <taxon>Plasmopara</taxon>
    </lineage>
</organism>
<accession>A0A0N7L7L9</accession>
<feature type="region of interest" description="Disordered" evidence="1">
    <location>
        <begin position="58"/>
        <end position="78"/>
    </location>
</feature>
<sequence>MVVSFSSKGPYPVREPTALLNTGAGIIICVSDPARGASSFMHCSRLLTKPALITDKNGTGNTQLTGKPSRVAVAARPGKQNEELKDSIVYVKKTLRSSPRII</sequence>
<reference evidence="3" key="1">
    <citation type="submission" date="2014-09" db="EMBL/GenBank/DDBJ databases">
        <authorList>
            <person name="Sharma Rahul"/>
            <person name="Thines Marco"/>
        </authorList>
    </citation>
    <scope>NUCLEOTIDE SEQUENCE [LARGE SCALE GENOMIC DNA]</scope>
</reference>
<evidence type="ECO:0000313" key="2">
    <source>
        <dbReference type="EMBL" id="CEG47443.1"/>
    </source>
</evidence>
<name>A0A0N7L7L9_PLAHL</name>
<dbReference type="OrthoDB" id="100978at2759"/>
<dbReference type="OMA" id="GIIVRIP"/>
<proteinExistence type="predicted"/>
<dbReference type="AlphaFoldDB" id="A0A0N7L7L9"/>
<dbReference type="Proteomes" id="UP000054928">
    <property type="component" value="Unassembled WGS sequence"/>
</dbReference>
<keyword evidence="3" id="KW-1185">Reference proteome</keyword>
<dbReference type="EMBL" id="CCYD01002577">
    <property type="protein sequence ID" value="CEG47443.1"/>
    <property type="molecule type" value="Genomic_DNA"/>
</dbReference>
<evidence type="ECO:0000313" key="3">
    <source>
        <dbReference type="Proteomes" id="UP000054928"/>
    </source>
</evidence>
<dbReference type="RefSeq" id="XP_024583812.1">
    <property type="nucleotide sequence ID" value="XM_024718410.2"/>
</dbReference>